<organism evidence="1 2">
    <name type="scientific">Rhodocollybia butyracea</name>
    <dbReference type="NCBI Taxonomy" id="206335"/>
    <lineage>
        <taxon>Eukaryota</taxon>
        <taxon>Fungi</taxon>
        <taxon>Dikarya</taxon>
        <taxon>Basidiomycota</taxon>
        <taxon>Agaricomycotina</taxon>
        <taxon>Agaricomycetes</taxon>
        <taxon>Agaricomycetidae</taxon>
        <taxon>Agaricales</taxon>
        <taxon>Marasmiineae</taxon>
        <taxon>Omphalotaceae</taxon>
        <taxon>Rhodocollybia</taxon>
    </lineage>
</organism>
<evidence type="ECO:0000313" key="1">
    <source>
        <dbReference type="EMBL" id="KAF9071229.1"/>
    </source>
</evidence>
<evidence type="ECO:0000313" key="2">
    <source>
        <dbReference type="Proteomes" id="UP000772434"/>
    </source>
</evidence>
<protein>
    <submittedName>
        <fullName evidence="1">Uncharacterized protein</fullName>
    </submittedName>
</protein>
<gene>
    <name evidence="1" type="ORF">BDP27DRAFT_1419265</name>
</gene>
<accession>A0A9P5PXT8</accession>
<name>A0A9P5PXT8_9AGAR</name>
<comment type="caution">
    <text evidence="1">The sequence shown here is derived from an EMBL/GenBank/DDBJ whole genome shotgun (WGS) entry which is preliminary data.</text>
</comment>
<sequence>MPPRHTWTVFHEVALLGNQTYFLGIHITNIPVQPTHYLGHAFQINSFGAEKTQILAKENLNGNRETICCSHCHKTVGSGIFVHLMEHRDAVGIVTRPTSGNVQQIREHWYWNPSATMLSLYRPFFYAKP</sequence>
<keyword evidence="2" id="KW-1185">Reference proteome</keyword>
<dbReference type="EMBL" id="JADNRY010000034">
    <property type="protein sequence ID" value="KAF9071229.1"/>
    <property type="molecule type" value="Genomic_DNA"/>
</dbReference>
<dbReference type="Proteomes" id="UP000772434">
    <property type="component" value="Unassembled WGS sequence"/>
</dbReference>
<reference evidence="1" key="1">
    <citation type="submission" date="2020-11" db="EMBL/GenBank/DDBJ databases">
        <authorList>
            <consortium name="DOE Joint Genome Institute"/>
            <person name="Ahrendt S."/>
            <person name="Riley R."/>
            <person name="Andreopoulos W."/>
            <person name="Labutti K."/>
            <person name="Pangilinan J."/>
            <person name="Ruiz-Duenas F.J."/>
            <person name="Barrasa J.M."/>
            <person name="Sanchez-Garcia M."/>
            <person name="Camarero S."/>
            <person name="Miyauchi S."/>
            <person name="Serrano A."/>
            <person name="Linde D."/>
            <person name="Babiker R."/>
            <person name="Drula E."/>
            <person name="Ayuso-Fernandez I."/>
            <person name="Pacheco R."/>
            <person name="Padilla G."/>
            <person name="Ferreira P."/>
            <person name="Barriuso J."/>
            <person name="Kellner H."/>
            <person name="Castanera R."/>
            <person name="Alfaro M."/>
            <person name="Ramirez L."/>
            <person name="Pisabarro A.G."/>
            <person name="Kuo A."/>
            <person name="Tritt A."/>
            <person name="Lipzen A."/>
            <person name="He G."/>
            <person name="Yan M."/>
            <person name="Ng V."/>
            <person name="Cullen D."/>
            <person name="Martin F."/>
            <person name="Rosso M.-N."/>
            <person name="Henrissat B."/>
            <person name="Hibbett D."/>
            <person name="Martinez A.T."/>
            <person name="Grigoriev I.V."/>
        </authorList>
    </citation>
    <scope>NUCLEOTIDE SEQUENCE</scope>
    <source>
        <strain evidence="1">AH 40177</strain>
    </source>
</reference>
<dbReference type="AlphaFoldDB" id="A0A9P5PXT8"/>
<proteinExistence type="predicted"/>